<accession>A0ACC0ZB56</accession>
<name>A0ACC0ZB56_9ROSI</name>
<gene>
    <name evidence="1" type="ORF">Pint_16410</name>
</gene>
<sequence>MFPSNKNINGYYDPVHFTNDPSIFNKPFFNDIIPNSKLGDAPLSFLHFPLDDHDDFLHELLLQHQPLGTDNITTVSESVVDMVYSTQNELNNSPNVTTQQPPRRKAPAPKKDRHSKINTARGLRDRRMRLSLEVARRFFKLQDMLGYDKASKTVEWLLSQAKHEIEKLEGHHPCIVDNILEGRLPQIVNYSYSAGAKSSSSTNECEVVSGVHKAAINSEGSKPSIKANKIRQSRKNVLRPPTRDMRNKARARARERTRRKMFGRNLETINFSNQLLSCSSFENGEESGLYENCSLDVVAGVEEQGSEHLANLEQFEDDSVVVMEKWSPTSSFNYPHNIGTPEEHQFPDFQFFGKP</sequence>
<reference evidence="2" key="1">
    <citation type="journal article" date="2023" name="G3 (Bethesda)">
        <title>Genome assembly and association tests identify interacting loci associated with vigor, precocity, and sex in interspecific pistachio rootstocks.</title>
        <authorList>
            <person name="Palmer W."/>
            <person name="Jacygrad E."/>
            <person name="Sagayaradj S."/>
            <person name="Cavanaugh K."/>
            <person name="Han R."/>
            <person name="Bertier L."/>
            <person name="Beede B."/>
            <person name="Kafkas S."/>
            <person name="Golino D."/>
            <person name="Preece J."/>
            <person name="Michelmore R."/>
        </authorList>
    </citation>
    <scope>NUCLEOTIDE SEQUENCE [LARGE SCALE GENOMIC DNA]</scope>
</reference>
<evidence type="ECO:0000313" key="2">
    <source>
        <dbReference type="Proteomes" id="UP001163603"/>
    </source>
</evidence>
<protein>
    <submittedName>
        <fullName evidence="1">Uncharacterized protein</fullName>
    </submittedName>
</protein>
<keyword evidence="2" id="KW-1185">Reference proteome</keyword>
<comment type="caution">
    <text evidence="1">The sequence shown here is derived from an EMBL/GenBank/DDBJ whole genome shotgun (WGS) entry which is preliminary data.</text>
</comment>
<evidence type="ECO:0000313" key="1">
    <source>
        <dbReference type="EMBL" id="KAJ0048263.1"/>
    </source>
</evidence>
<dbReference type="Proteomes" id="UP001163603">
    <property type="component" value="Chromosome 2"/>
</dbReference>
<dbReference type="EMBL" id="CM047737">
    <property type="protein sequence ID" value="KAJ0048263.1"/>
    <property type="molecule type" value="Genomic_DNA"/>
</dbReference>
<organism evidence="1 2">
    <name type="scientific">Pistacia integerrima</name>
    <dbReference type="NCBI Taxonomy" id="434235"/>
    <lineage>
        <taxon>Eukaryota</taxon>
        <taxon>Viridiplantae</taxon>
        <taxon>Streptophyta</taxon>
        <taxon>Embryophyta</taxon>
        <taxon>Tracheophyta</taxon>
        <taxon>Spermatophyta</taxon>
        <taxon>Magnoliopsida</taxon>
        <taxon>eudicotyledons</taxon>
        <taxon>Gunneridae</taxon>
        <taxon>Pentapetalae</taxon>
        <taxon>rosids</taxon>
        <taxon>malvids</taxon>
        <taxon>Sapindales</taxon>
        <taxon>Anacardiaceae</taxon>
        <taxon>Pistacia</taxon>
    </lineage>
</organism>
<proteinExistence type="predicted"/>